<gene>
    <name evidence="1" type="ordered locus">HacjB3_05905</name>
</gene>
<accession>D8JA50</accession>
<dbReference type="Proteomes" id="UP000000390">
    <property type="component" value="Chromosome"/>
</dbReference>
<evidence type="ECO:0000313" key="2">
    <source>
        <dbReference type="Proteomes" id="UP000000390"/>
    </source>
</evidence>
<dbReference type="KEGG" id="hje:HacjB3_05905"/>
<protein>
    <submittedName>
        <fullName evidence="1">Uncharacterized protein</fullName>
    </submittedName>
</protein>
<dbReference type="AlphaFoldDB" id="D8JA50"/>
<reference evidence="1 2" key="1">
    <citation type="journal article" date="2010" name="J. Bacteriol.">
        <title>Complete genome sequence of Halalkalicoccus jeotgali B3(T), an extremely halophilic archaeon.</title>
        <authorList>
            <person name="Roh S.W."/>
            <person name="Nam Y.D."/>
            <person name="Nam S.H."/>
            <person name="Choi S.H."/>
            <person name="Park H.S."/>
            <person name="Bae J.W."/>
        </authorList>
    </citation>
    <scope>NUCLEOTIDE SEQUENCE [LARGE SCALE GENOMIC DNA]</scope>
    <source>
        <strain evidence="2">DSM 18796 / CECT 7217 / JCM 14584 / KCTC 4019 / B3</strain>
    </source>
</reference>
<dbReference type="HOGENOM" id="CLU_2366107_0_0_2"/>
<sequence>MGPAVNDELQRVTQHINRDPHVRQVIAEALEVSPNQVNSVLFEGDLFEKRDRLEETVNAIKANETVQQGDYGRLDWRSTPNVYEATERAVSLHRR</sequence>
<proteinExistence type="predicted"/>
<name>D8JA50_HALJB</name>
<organism evidence="1 2">
    <name type="scientific">Halalkalicoccus jeotgali (strain DSM 18796 / CECT 7217 / JCM 14584 / KCTC 4019 / B3)</name>
    <dbReference type="NCBI Taxonomy" id="795797"/>
    <lineage>
        <taxon>Archaea</taxon>
        <taxon>Methanobacteriati</taxon>
        <taxon>Methanobacteriota</taxon>
        <taxon>Stenosarchaea group</taxon>
        <taxon>Halobacteria</taxon>
        <taxon>Halobacteriales</taxon>
        <taxon>Halococcaceae</taxon>
        <taxon>Halalkalicoccus</taxon>
    </lineage>
</organism>
<evidence type="ECO:0000313" key="1">
    <source>
        <dbReference type="EMBL" id="ADJ14572.1"/>
    </source>
</evidence>
<dbReference type="EMBL" id="CP002062">
    <property type="protein sequence ID" value="ADJ14572.1"/>
    <property type="molecule type" value="Genomic_DNA"/>
</dbReference>